<organism evidence="11 12">
    <name type="scientific">Solanum tuberosum</name>
    <name type="common">Potato</name>
    <dbReference type="NCBI Taxonomy" id="4113"/>
    <lineage>
        <taxon>Eukaryota</taxon>
        <taxon>Viridiplantae</taxon>
        <taxon>Streptophyta</taxon>
        <taxon>Embryophyta</taxon>
        <taxon>Tracheophyta</taxon>
        <taxon>Spermatophyta</taxon>
        <taxon>Magnoliopsida</taxon>
        <taxon>eudicotyledons</taxon>
        <taxon>Gunneridae</taxon>
        <taxon>Pentapetalae</taxon>
        <taxon>asterids</taxon>
        <taxon>lamiids</taxon>
        <taxon>Solanales</taxon>
        <taxon>Solanaceae</taxon>
        <taxon>Solanoideae</taxon>
        <taxon>Solaneae</taxon>
        <taxon>Solanum</taxon>
    </lineage>
</organism>
<dbReference type="InterPro" id="IPR004240">
    <property type="entry name" value="EMP70"/>
</dbReference>
<comment type="similarity">
    <text evidence="3 10">Belongs to the nonaspanin (TM9SF) (TC 9.A.2) family.</text>
</comment>
<evidence type="ECO:0000313" key="11">
    <source>
        <dbReference type="EMBL" id="KAH0784822.1"/>
    </source>
</evidence>
<evidence type="ECO:0000256" key="3">
    <source>
        <dbReference type="ARBA" id="ARBA00005227"/>
    </source>
</evidence>
<evidence type="ECO:0000256" key="4">
    <source>
        <dbReference type="ARBA" id="ARBA00022692"/>
    </source>
</evidence>
<evidence type="ECO:0000256" key="9">
    <source>
        <dbReference type="ARBA" id="ARBA00023136"/>
    </source>
</evidence>
<dbReference type="Proteomes" id="UP000826656">
    <property type="component" value="Unassembled WGS sequence"/>
</dbReference>
<evidence type="ECO:0000256" key="10">
    <source>
        <dbReference type="RuleBase" id="RU363079"/>
    </source>
</evidence>
<evidence type="ECO:0000256" key="8">
    <source>
        <dbReference type="ARBA" id="ARBA00023034"/>
    </source>
</evidence>
<name>A0ABQ7WVM9_SOLTU</name>
<feature type="transmembrane region" description="Helical" evidence="10">
    <location>
        <begin position="438"/>
        <end position="464"/>
    </location>
</feature>
<keyword evidence="8" id="KW-0333">Golgi apparatus</keyword>
<keyword evidence="5" id="KW-0732">Signal</keyword>
<feature type="transmembrane region" description="Helical" evidence="10">
    <location>
        <begin position="507"/>
        <end position="535"/>
    </location>
</feature>
<keyword evidence="6" id="KW-0967">Endosome</keyword>
<evidence type="ECO:0000256" key="6">
    <source>
        <dbReference type="ARBA" id="ARBA00022753"/>
    </source>
</evidence>
<proteinExistence type="inferred from homology"/>
<reference evidence="11 12" key="1">
    <citation type="journal article" date="2021" name="bioRxiv">
        <title>Chromosome-scale and haplotype-resolved genome assembly of a tetraploid potato cultivar.</title>
        <authorList>
            <person name="Sun H."/>
            <person name="Jiao W.-B."/>
            <person name="Krause K."/>
            <person name="Campoy J.A."/>
            <person name="Goel M."/>
            <person name="Folz-Donahue K."/>
            <person name="Kukat C."/>
            <person name="Huettel B."/>
            <person name="Schneeberger K."/>
        </authorList>
    </citation>
    <scope>NUCLEOTIDE SEQUENCE [LARGE SCALE GENOMIC DNA]</scope>
    <source>
        <strain evidence="11">SolTubOtavaFocal</strain>
        <tissue evidence="11">Leaves</tissue>
    </source>
</reference>
<evidence type="ECO:0000313" key="12">
    <source>
        <dbReference type="Proteomes" id="UP000826656"/>
    </source>
</evidence>
<dbReference type="Pfam" id="PF02990">
    <property type="entry name" value="EMP70"/>
    <property type="match status" value="1"/>
</dbReference>
<feature type="transmembrane region" description="Helical" evidence="10">
    <location>
        <begin position="280"/>
        <end position="304"/>
    </location>
</feature>
<accession>A0ABQ7WVM9</accession>
<evidence type="ECO:0000256" key="5">
    <source>
        <dbReference type="ARBA" id="ARBA00022729"/>
    </source>
</evidence>
<feature type="transmembrane region" description="Helical" evidence="10">
    <location>
        <begin position="569"/>
        <end position="588"/>
    </location>
</feature>
<gene>
    <name evidence="11" type="ORF">KY290_004420</name>
</gene>
<dbReference type="PANTHER" id="PTHR10766">
    <property type="entry name" value="TRANSMEMBRANE 9 SUPERFAMILY PROTEIN"/>
    <property type="match status" value="1"/>
</dbReference>
<keyword evidence="7 10" id="KW-1133">Transmembrane helix</keyword>
<evidence type="ECO:0000256" key="1">
    <source>
        <dbReference type="ARBA" id="ARBA00004337"/>
    </source>
</evidence>
<keyword evidence="4 10" id="KW-0812">Transmembrane</keyword>
<comment type="caution">
    <text evidence="11">The sequence shown here is derived from an EMBL/GenBank/DDBJ whole genome shotgun (WGS) entry which is preliminary data.</text>
</comment>
<keyword evidence="12" id="KW-1185">Reference proteome</keyword>
<feature type="transmembrane region" description="Helical" evidence="10">
    <location>
        <begin position="181"/>
        <end position="204"/>
    </location>
</feature>
<feature type="transmembrane region" description="Helical" evidence="10">
    <location>
        <begin position="246"/>
        <end position="274"/>
    </location>
</feature>
<evidence type="ECO:0000256" key="2">
    <source>
        <dbReference type="ARBA" id="ARBA00004653"/>
    </source>
</evidence>
<keyword evidence="9 10" id="KW-0472">Membrane</keyword>
<feature type="transmembrane region" description="Helical" evidence="10">
    <location>
        <begin position="608"/>
        <end position="632"/>
    </location>
</feature>
<feature type="transmembrane region" description="Helical" evidence="10">
    <location>
        <begin position="476"/>
        <end position="495"/>
    </location>
</feature>
<comment type="subcellular location">
    <subcellularLocation>
        <location evidence="1">Endosome membrane</location>
        <topology evidence="1">Multi-pass membrane protein</topology>
    </subcellularLocation>
    <subcellularLocation>
        <location evidence="2">Golgi apparatus membrane</location>
        <topology evidence="2">Multi-pass membrane protein</topology>
    </subcellularLocation>
</comment>
<dbReference type="EMBL" id="JAIVGD010000001">
    <property type="protein sequence ID" value="KAH0784822.1"/>
    <property type="molecule type" value="Genomic_DNA"/>
</dbReference>
<evidence type="ECO:0000256" key="7">
    <source>
        <dbReference type="ARBA" id="ARBA00022989"/>
    </source>
</evidence>
<dbReference type="PANTHER" id="PTHR10766:SF167">
    <property type="entry name" value="TRANSMEMBRANE 9 SUPERFAMILY MEMBER"/>
    <property type="match status" value="1"/>
</dbReference>
<feature type="transmembrane region" description="Helical" evidence="10">
    <location>
        <begin position="316"/>
        <end position="339"/>
    </location>
</feature>
<sequence>MYVGTLEILCNSSLYADHVKLEEKKEDLGEVLNGDQLVSGPYELDFLVDKDSEMLCRKKLTKDEVAQFRRAVDKDYYFEMYYDELPVWGLIGRVENREETEDTTYYKYFLYKHIHFDIHYNMDRVIEITARMDPYSVLDLTEDREVDAEFTYTAKWKGTDILFENRMDKFMQTSLPHILEIHWFSIINSCVTVLLLTGFLATILMRVLKNDFIKYAHDEEAVNDQEETGWKYIHGDVFRFPKHKSLFAAALGCGAQLFTLTIFIFMMALVGVFYPYNRGALFTALLVIYALTSAVAGYTSTSFYCQLEGTNWVKNLVWTGCLFFGPLALTFCFLNSVAVSYSSTAALPFSTIMLIVLMLTLVTSPLLVLGGIAAKNSRTGFQAPCRTTKYPREIPVLPWYHSTIPQMAMTGFLPFSAIYVELYYIFESVWGQKIYTIYSMLFIVFVLLLIVTAFVTVASTYFQLAAEDHKWWWRSFLCGGSTGLFIYTYCLYYYARSGMSGFMQTSFFFGYMACICYGFFLMLGTIGFRASLLFVRHIYRSIKLYYLIAKKHLIKHKSFHSFQFYGDKITFGIIATAAGASLGATVDLQKVVYTENNSKIDYFLGLMYIPNAFLVAAFVSSGISSVLSSLSLQKRDDKQFSIRIQ</sequence>
<protein>
    <recommendedName>
        <fullName evidence="10">Transmembrane 9 superfamily member</fullName>
    </recommendedName>
</protein>
<feature type="transmembrane region" description="Helical" evidence="10">
    <location>
        <begin position="345"/>
        <end position="369"/>
    </location>
</feature>